<gene>
    <name evidence="7" type="ORF">LAZ67_21002274</name>
</gene>
<reference evidence="7 8" key="1">
    <citation type="submission" date="2022-01" db="EMBL/GenBank/DDBJ databases">
        <title>A chromosomal length assembly of Cordylochernes scorpioides.</title>
        <authorList>
            <person name="Zeh D."/>
            <person name="Zeh J."/>
        </authorList>
    </citation>
    <scope>NUCLEOTIDE SEQUENCE [LARGE SCALE GENOMIC DNA]</scope>
    <source>
        <strain evidence="7">IN4F17</strain>
        <tissue evidence="7">Whole Body</tissue>
    </source>
</reference>
<evidence type="ECO:0000256" key="1">
    <source>
        <dbReference type="ARBA" id="ARBA00004613"/>
    </source>
</evidence>
<feature type="domain" description="Glycoprotein hormone subunit beta" evidence="6">
    <location>
        <begin position="111"/>
        <end position="166"/>
    </location>
</feature>
<name>A0ABY6LPF8_9ARAC</name>
<feature type="chain" id="PRO_5045307326" evidence="5">
    <location>
        <begin position="24"/>
        <end position="171"/>
    </location>
</feature>
<evidence type="ECO:0000256" key="4">
    <source>
        <dbReference type="ARBA" id="ARBA00023157"/>
    </source>
</evidence>
<feature type="signal peptide" evidence="5">
    <location>
        <begin position="1"/>
        <end position="23"/>
    </location>
</feature>
<dbReference type="InterPro" id="IPR029034">
    <property type="entry name" value="Cystine-knot_cytokine"/>
</dbReference>
<dbReference type="InterPro" id="IPR006208">
    <property type="entry name" value="Glyco_hormone_CN"/>
</dbReference>
<keyword evidence="8" id="KW-1185">Reference proteome</keyword>
<evidence type="ECO:0000313" key="7">
    <source>
        <dbReference type="EMBL" id="UYV82459.1"/>
    </source>
</evidence>
<evidence type="ECO:0000313" key="8">
    <source>
        <dbReference type="Proteomes" id="UP001235939"/>
    </source>
</evidence>
<keyword evidence="4" id="KW-1015">Disulfide bond</keyword>
<comment type="similarity">
    <text evidence="2">Belongs to the glycoprotein hormones subunit beta family.</text>
</comment>
<dbReference type="Gene3D" id="2.10.90.10">
    <property type="entry name" value="Cystine-knot cytokines"/>
    <property type="match status" value="1"/>
</dbReference>
<dbReference type="PANTHER" id="PTHR11515:SF13">
    <property type="entry name" value="GLYCOPROTEIN HORMONE BETA 5, ISOFORM A"/>
    <property type="match status" value="1"/>
</dbReference>
<dbReference type="PANTHER" id="PTHR11515">
    <property type="entry name" value="GLYCOPROTEIN HORMONE BETA CHAIN"/>
    <property type="match status" value="1"/>
</dbReference>
<evidence type="ECO:0000256" key="5">
    <source>
        <dbReference type="SAM" id="SignalP"/>
    </source>
</evidence>
<dbReference type="SUPFAM" id="SSF57501">
    <property type="entry name" value="Cystine-knot cytokines"/>
    <property type="match status" value="1"/>
</dbReference>
<dbReference type="Pfam" id="PF00007">
    <property type="entry name" value="Cys_knot"/>
    <property type="match status" value="1"/>
</dbReference>
<keyword evidence="3" id="KW-0964">Secreted</keyword>
<evidence type="ECO:0000256" key="2">
    <source>
        <dbReference type="ARBA" id="ARBA00006552"/>
    </source>
</evidence>
<keyword evidence="5" id="KW-0732">Signal</keyword>
<dbReference type="Proteomes" id="UP001235939">
    <property type="component" value="Chromosome 21"/>
</dbReference>
<protein>
    <submittedName>
        <fullName evidence="7">Gpb5</fullName>
    </submittedName>
</protein>
<evidence type="ECO:0000259" key="6">
    <source>
        <dbReference type="Pfam" id="PF00007"/>
    </source>
</evidence>
<proteinExistence type="inferred from homology"/>
<dbReference type="CDD" id="cd00069">
    <property type="entry name" value="GHB_like"/>
    <property type="match status" value="1"/>
</dbReference>
<organism evidence="7 8">
    <name type="scientific">Cordylochernes scorpioides</name>
    <dbReference type="NCBI Taxonomy" id="51811"/>
    <lineage>
        <taxon>Eukaryota</taxon>
        <taxon>Metazoa</taxon>
        <taxon>Ecdysozoa</taxon>
        <taxon>Arthropoda</taxon>
        <taxon>Chelicerata</taxon>
        <taxon>Arachnida</taxon>
        <taxon>Pseudoscorpiones</taxon>
        <taxon>Cheliferoidea</taxon>
        <taxon>Chernetidae</taxon>
        <taxon>Cordylochernes</taxon>
    </lineage>
</organism>
<dbReference type="EMBL" id="CP092883">
    <property type="protein sequence ID" value="UYV82459.1"/>
    <property type="molecule type" value="Genomic_DNA"/>
</dbReference>
<comment type="subcellular location">
    <subcellularLocation>
        <location evidence="1">Secreted</location>
    </subcellularLocation>
</comment>
<evidence type="ECO:0000256" key="3">
    <source>
        <dbReference type="ARBA" id="ARBA00022525"/>
    </source>
</evidence>
<accession>A0ABY6LPF8</accession>
<sequence length="171" mass="19432">MFQLIQKPTLAVILLTILAGVSTELTAELCEQRLFDFYAINTDAEGRKCWGVVTAVICWGRCFSAEVSVQYCLFLPTAREDEYLTPEQRSVLKLFLDMAIAHIPDWRFPYKINQHSVCMHKRKSKRLAVLEHCDPGADPGLRIYQYTEAESCECQKCRSSVASCEGHGYSL</sequence>
<dbReference type="InterPro" id="IPR001545">
    <property type="entry name" value="Gonadotropin_bsu"/>
</dbReference>